<dbReference type="EMBL" id="JACTVM010000002">
    <property type="protein sequence ID" value="MBC9226445.1"/>
    <property type="molecule type" value="Genomic_DNA"/>
</dbReference>
<evidence type="ECO:0000313" key="2">
    <source>
        <dbReference type="EMBL" id="MBC9226445.1"/>
    </source>
</evidence>
<accession>A0A8I0EWQ5</accession>
<protein>
    <submittedName>
        <fullName evidence="2">Uncharacterized protein</fullName>
    </submittedName>
</protein>
<organism evidence="2 5">
    <name type="scientific">Aeromicrobium senzhongii</name>
    <dbReference type="NCBI Taxonomy" id="2663859"/>
    <lineage>
        <taxon>Bacteria</taxon>
        <taxon>Bacillati</taxon>
        <taxon>Actinomycetota</taxon>
        <taxon>Actinomycetes</taxon>
        <taxon>Propionibacteriales</taxon>
        <taxon>Nocardioidaceae</taxon>
        <taxon>Aeromicrobium</taxon>
    </lineage>
</organism>
<feature type="region of interest" description="Disordered" evidence="1">
    <location>
        <begin position="1"/>
        <end position="25"/>
    </location>
</feature>
<dbReference type="NCBIfam" id="NF040618">
    <property type="entry name" value="PPA1309_fam"/>
    <property type="match status" value="1"/>
</dbReference>
<evidence type="ECO:0000256" key="1">
    <source>
        <dbReference type="SAM" id="MobiDB-lite"/>
    </source>
</evidence>
<dbReference type="InterPro" id="IPR047681">
    <property type="entry name" value="PPA1309-like"/>
</dbReference>
<name>A0A8I0EWQ5_9ACTN</name>
<reference evidence="2" key="1">
    <citation type="submission" date="2020-09" db="EMBL/GenBank/DDBJ databases">
        <title>Novel species in genus Aeromicrobium.</title>
        <authorList>
            <person name="Zhang G."/>
        </authorList>
    </citation>
    <scope>NUCLEOTIDE SEQUENCE</scope>
    <source>
        <strain evidence="3">Zg-629</strain>
        <strain evidence="4">zg-629</strain>
        <strain evidence="2">Zg-636</strain>
    </source>
</reference>
<dbReference type="AlphaFoldDB" id="A0A8I0EWQ5"/>
<dbReference type="Proteomes" id="UP000620591">
    <property type="component" value="Unassembled WGS sequence"/>
</dbReference>
<gene>
    <name evidence="3" type="ORF">H9L21_11485</name>
    <name evidence="2" type="ORF">IBG24_08960</name>
</gene>
<keyword evidence="4" id="KW-1185">Reference proteome</keyword>
<dbReference type="EMBL" id="CP060587">
    <property type="protein sequence ID" value="QNL95989.1"/>
    <property type="molecule type" value="Genomic_DNA"/>
</dbReference>
<evidence type="ECO:0000313" key="3">
    <source>
        <dbReference type="EMBL" id="QNL95989.1"/>
    </source>
</evidence>
<evidence type="ECO:0000313" key="4">
    <source>
        <dbReference type="Proteomes" id="UP000515871"/>
    </source>
</evidence>
<evidence type="ECO:0000313" key="5">
    <source>
        <dbReference type="Proteomes" id="UP000620591"/>
    </source>
</evidence>
<dbReference type="Proteomes" id="UP000515871">
    <property type="component" value="Chromosome"/>
</dbReference>
<proteinExistence type="predicted"/>
<sequence length="169" mass="17889">MGEDSPVRQAALEVESHVDGGGWDQPPRLFALVLTADLLAAQPELADDLGDPESYTPIEQELPPGREVEELLPEIGWPAEVGGCAVVMERLTLPADAQDQVPDDPAAAIEFAAAHPDRQEMRIVAAVLRDGSAHVAVRPRDPADAPLIEGPGVVPGLVEMLAETLVEDA</sequence>